<dbReference type="Pfam" id="PF26226">
    <property type="entry name" value="DUF8052"/>
    <property type="match status" value="1"/>
</dbReference>
<gene>
    <name evidence="2" type="ORF">IO99_10290</name>
</gene>
<sequence length="170" mass="20292">MDKLIYLNHLAKVFSNNFHLEINKSLMNKRIDIYGVWNMKFGRNFISRNKIIDEYECNEHCLVVSEDRVDEKFLDDFINYLKKCTLSLVNPHKNHKTTYITGILVTKNINDEDIMRKIKRFNYTKNYRMSFYGWSILRLIAVDLNNGKIYHNKISIDIVDSLSFDKINII</sequence>
<comment type="caution">
    <text evidence="2">The sequence shown here is derived from an EMBL/GenBank/DDBJ whole genome shotgun (WGS) entry which is preliminary data.</text>
</comment>
<organism evidence="2 3">
    <name type="scientific">Clostridium sulfidigenes</name>
    <dbReference type="NCBI Taxonomy" id="318464"/>
    <lineage>
        <taxon>Bacteria</taxon>
        <taxon>Bacillati</taxon>
        <taxon>Bacillota</taxon>
        <taxon>Clostridia</taxon>
        <taxon>Eubacteriales</taxon>
        <taxon>Clostridiaceae</taxon>
        <taxon>Clostridium</taxon>
    </lineage>
</organism>
<feature type="domain" description="DUF8052" evidence="1">
    <location>
        <begin position="6"/>
        <end position="160"/>
    </location>
</feature>
<reference evidence="2 3" key="1">
    <citation type="submission" date="2014-07" db="EMBL/GenBank/DDBJ databases">
        <title>Draft genome of Clostridium sulfidigenes 113A isolated from sediments associated with methane hydrate from Krishna Godavari basin.</title>
        <authorList>
            <person name="Honkalas V.S."/>
            <person name="Dabir A.P."/>
            <person name="Arora P."/>
            <person name="Dhakephalkar P.K."/>
        </authorList>
    </citation>
    <scope>NUCLEOTIDE SEQUENCE [LARGE SCALE GENOMIC DNA]</scope>
    <source>
        <strain evidence="2 3">113A</strain>
    </source>
</reference>
<keyword evidence="3" id="KW-1185">Reference proteome</keyword>
<dbReference type="EMBL" id="JPMD01000024">
    <property type="protein sequence ID" value="KEZ86262.1"/>
    <property type="molecule type" value="Genomic_DNA"/>
</dbReference>
<dbReference type="STRING" id="318464.IO99_10290"/>
<evidence type="ECO:0000313" key="2">
    <source>
        <dbReference type="EMBL" id="KEZ86262.1"/>
    </source>
</evidence>
<dbReference type="AlphaFoldDB" id="A0A084JBC8"/>
<name>A0A084JBC8_9CLOT</name>
<evidence type="ECO:0000259" key="1">
    <source>
        <dbReference type="Pfam" id="PF26226"/>
    </source>
</evidence>
<dbReference type="InterPro" id="IPR058365">
    <property type="entry name" value="DUF8052"/>
</dbReference>
<proteinExistence type="predicted"/>
<dbReference type="RefSeq" id="WP_035132907.1">
    <property type="nucleotide sequence ID" value="NZ_JPMD01000024.1"/>
</dbReference>
<evidence type="ECO:0000313" key="3">
    <source>
        <dbReference type="Proteomes" id="UP000028542"/>
    </source>
</evidence>
<protein>
    <recommendedName>
        <fullName evidence="1">DUF8052 domain-containing protein</fullName>
    </recommendedName>
</protein>
<accession>A0A084JBC8</accession>
<dbReference type="eggNOG" id="ENOG50330PN">
    <property type="taxonomic scope" value="Bacteria"/>
</dbReference>
<dbReference type="Proteomes" id="UP000028542">
    <property type="component" value="Unassembled WGS sequence"/>
</dbReference>